<dbReference type="InterPro" id="IPR020845">
    <property type="entry name" value="AMP-binding_CS"/>
</dbReference>
<dbReference type="InterPro" id="IPR050237">
    <property type="entry name" value="ATP-dep_AMP-bd_enzyme"/>
</dbReference>
<reference evidence="5" key="1">
    <citation type="submission" date="2018-04" db="EMBL/GenBank/DDBJ databases">
        <authorList>
            <person name="Liu S."/>
            <person name="Wang Z."/>
            <person name="Li J."/>
        </authorList>
    </citation>
    <scope>NUCLEOTIDE SEQUENCE [LARGE SCALE GENOMIC DNA]</scope>
    <source>
        <strain evidence="5">2189</strain>
    </source>
</reference>
<dbReference type="Pfam" id="PF00501">
    <property type="entry name" value="AMP-binding"/>
    <property type="match status" value="1"/>
</dbReference>
<dbReference type="GO" id="GO:0016878">
    <property type="term" value="F:acid-thiol ligase activity"/>
    <property type="evidence" value="ECO:0007669"/>
    <property type="project" value="UniProtKB-ARBA"/>
</dbReference>
<proteinExistence type="predicted"/>
<dbReference type="Proteomes" id="UP000244989">
    <property type="component" value="Unassembled WGS sequence"/>
</dbReference>
<keyword evidence="1" id="KW-0436">Ligase</keyword>
<dbReference type="Gene3D" id="3.40.50.12780">
    <property type="entry name" value="N-terminal domain of ligase-like"/>
    <property type="match status" value="1"/>
</dbReference>
<keyword evidence="5" id="KW-1185">Reference proteome</keyword>
<organism evidence="4 5">
    <name type="scientific">Corynebacterium yudongzhengii</name>
    <dbReference type="NCBI Taxonomy" id="2080740"/>
    <lineage>
        <taxon>Bacteria</taxon>
        <taxon>Bacillati</taxon>
        <taxon>Actinomycetota</taxon>
        <taxon>Actinomycetes</taxon>
        <taxon>Mycobacteriales</taxon>
        <taxon>Corynebacteriaceae</taxon>
        <taxon>Corynebacterium</taxon>
    </lineage>
</organism>
<evidence type="ECO:0000259" key="3">
    <source>
        <dbReference type="Pfam" id="PF13193"/>
    </source>
</evidence>
<dbReference type="PROSITE" id="PS00455">
    <property type="entry name" value="AMP_BINDING"/>
    <property type="match status" value="1"/>
</dbReference>
<evidence type="ECO:0000313" key="4">
    <source>
        <dbReference type="EMBL" id="PWC02781.1"/>
    </source>
</evidence>
<dbReference type="AlphaFoldDB" id="A0A2U1T9V9"/>
<dbReference type="InterPro" id="IPR045851">
    <property type="entry name" value="AMP-bd_C_sf"/>
</dbReference>
<dbReference type="EC" id="2.7.7.58" evidence="4"/>
<dbReference type="OrthoDB" id="9803968at2"/>
<evidence type="ECO:0000256" key="1">
    <source>
        <dbReference type="ARBA" id="ARBA00022598"/>
    </source>
</evidence>
<name>A0A2U1T9V9_9CORY</name>
<accession>A0A2U1T9V9</accession>
<dbReference type="KEGG" id="cyz:C3B44_01865"/>
<keyword evidence="4" id="KW-0808">Transferase</keyword>
<dbReference type="RefSeq" id="WP_108430863.1">
    <property type="nucleotide sequence ID" value="NZ_CP026947.1"/>
</dbReference>
<dbReference type="Gene3D" id="3.30.300.30">
    <property type="match status" value="1"/>
</dbReference>
<dbReference type="InterPro" id="IPR042099">
    <property type="entry name" value="ANL_N_sf"/>
</dbReference>
<keyword evidence="4" id="KW-0548">Nucleotidyltransferase</keyword>
<evidence type="ECO:0000259" key="2">
    <source>
        <dbReference type="Pfam" id="PF00501"/>
    </source>
</evidence>
<dbReference type="PANTHER" id="PTHR43767:SF1">
    <property type="entry name" value="NONRIBOSOMAL PEPTIDE SYNTHASE PES1 (EUROFUNG)-RELATED"/>
    <property type="match status" value="1"/>
</dbReference>
<feature type="domain" description="AMP-dependent synthetase/ligase" evidence="2">
    <location>
        <begin position="42"/>
        <end position="399"/>
    </location>
</feature>
<dbReference type="GO" id="GO:0016779">
    <property type="term" value="F:nucleotidyltransferase activity"/>
    <property type="evidence" value="ECO:0007669"/>
    <property type="project" value="UniProtKB-KW"/>
</dbReference>
<dbReference type="EMBL" id="QEEZ01000001">
    <property type="protein sequence ID" value="PWC02781.1"/>
    <property type="molecule type" value="Genomic_DNA"/>
</dbReference>
<comment type="caution">
    <text evidence="4">The sequence shown here is derived from an EMBL/GenBank/DDBJ whole genome shotgun (WGS) entry which is preliminary data.</text>
</comment>
<evidence type="ECO:0000313" key="5">
    <source>
        <dbReference type="Proteomes" id="UP000244989"/>
    </source>
</evidence>
<gene>
    <name evidence="4" type="primary">entE</name>
    <name evidence="4" type="ORF">DF222_00595</name>
</gene>
<dbReference type="InterPro" id="IPR000873">
    <property type="entry name" value="AMP-dep_synth/lig_dom"/>
</dbReference>
<dbReference type="PANTHER" id="PTHR43767">
    <property type="entry name" value="LONG-CHAIN-FATTY-ACID--COA LIGASE"/>
    <property type="match status" value="1"/>
</dbReference>
<dbReference type="InterPro" id="IPR025110">
    <property type="entry name" value="AMP-bd_C"/>
</dbReference>
<protein>
    <submittedName>
        <fullName evidence="4">(2,3-dihydroxybenzoyl)adenylate synthase</fullName>
        <ecNumber evidence="4">2.7.7.58</ecNumber>
    </submittedName>
</protein>
<dbReference type="FunFam" id="2.30.38.10:FF:000003">
    <property type="entry name" value="Vibriobactin-specific 2,3-dihydroxybenzoate-AMP ligase"/>
    <property type="match status" value="1"/>
</dbReference>
<dbReference type="Pfam" id="PF13193">
    <property type="entry name" value="AMP-binding_C"/>
    <property type="match status" value="1"/>
</dbReference>
<feature type="domain" description="AMP-binding enzyme C-terminal" evidence="3">
    <location>
        <begin position="451"/>
        <end position="529"/>
    </location>
</feature>
<sequence length="536" mass="58120">MLTAVDAATDPSITATGVSDEAAEHYRAVGAWIGDTHTAMLARSVSRFAHRPAATDRDRSVTYAELDQGAAAAAQWLKDAGVGRGEAVIVQLPNCIAYLEAIFGIWRIGAIPVFTLPAHGARDIIHFHRQAPARFHLGPTKGDRHHRRVLAQLAEKAPELTLLDVDVRSAHPFGTTENDPEPIEVPPSELAFLQLSGGTTGAPKLIPKTHDDYLYSVRQSLTLCDLQGDSIVLVALPAAHNFTMSSPGILGALMVGAHLVFAPDPSPTTLAPLIDRHRITHAAFVPPVLLGLLNYPERDRFDLSSLETIWVGGAKLSENVARRIRPELGCRLQQVFGMAEGLVNYTRLDDPEDTIITTQGRPMSPFDEIRVVDTEGSPVPPGKPGELLTRGPYTIRRYHRNPEANDRSFTAEGFYRTGDLVVQAADGSITVVGRVKDQINRGGEKIAPEAVENALLSHPEIHDVSVVGIPDDVWGERTCAYVIPRAGTENTSLTSTVVKRYARSRGLASFAVPDTVELCDEFPLTGVGKVSKKDQR</sequence>
<dbReference type="SUPFAM" id="SSF56801">
    <property type="entry name" value="Acetyl-CoA synthetase-like"/>
    <property type="match status" value="1"/>
</dbReference>